<evidence type="ECO:0000313" key="3">
    <source>
        <dbReference type="EMBL" id="AOW10361.1"/>
    </source>
</evidence>
<evidence type="ECO:0000256" key="1">
    <source>
        <dbReference type="SAM" id="Phobius"/>
    </source>
</evidence>
<feature type="transmembrane region" description="Helical" evidence="1">
    <location>
        <begin position="73"/>
        <end position="96"/>
    </location>
</feature>
<dbReference type="AlphaFoldDB" id="A0AAC9N5V8"/>
<evidence type="ECO:0000313" key="4">
    <source>
        <dbReference type="Proteomes" id="UP000175968"/>
    </source>
</evidence>
<evidence type="ECO:0000259" key="2">
    <source>
        <dbReference type="Pfam" id="PF00487"/>
    </source>
</evidence>
<feature type="transmembrane region" description="Helical" evidence="1">
    <location>
        <begin position="167"/>
        <end position="183"/>
    </location>
</feature>
<feature type="domain" description="Fatty acid desaturase" evidence="2">
    <location>
        <begin position="42"/>
        <end position="275"/>
    </location>
</feature>
<keyword evidence="1" id="KW-0472">Membrane</keyword>
<feature type="transmembrane region" description="Helical" evidence="1">
    <location>
        <begin position="15"/>
        <end position="34"/>
    </location>
</feature>
<accession>A0AAC9N5V8</accession>
<gene>
    <name evidence="3" type="ORF">EM308_13085</name>
</gene>
<dbReference type="Pfam" id="PF00487">
    <property type="entry name" value="FA_desaturase"/>
    <property type="match status" value="1"/>
</dbReference>
<dbReference type="EMBL" id="CP017479">
    <property type="protein sequence ID" value="AOW10361.1"/>
    <property type="molecule type" value="Genomic_DNA"/>
</dbReference>
<dbReference type="KEGG" id="fgl:EM308_13085"/>
<feature type="transmembrane region" description="Helical" evidence="1">
    <location>
        <begin position="40"/>
        <end position="61"/>
    </location>
</feature>
<sequence>MKSPKTDFKPNDSKAILFLITPVILMSFGIYLSYFPVWSFGYISGQILLGFFFFQCFILLHETGHFSYFRSRFVNKFFGNIFAFISFIPFISWINIHNLHHKWTGFRDKDPTTEGTVAPKFNLLTKTLVNISWLIWFPLFTIGYRIGNYWNIGKLRRHVLKVHLKGIYRNIFLQITLYIPLFYFEGNWIISHLGIGYFISLVISDVFILSQHSHIKIPIAGEHEVKPIRYSEQIQYTRSVGFSNLVARFLYLNFNLHESHHSFPGLPAYHLDKIGTETPNKVRFFNYLFDAKSMSGMNFIFNTSDKNIGAKDESQKGSNLD</sequence>
<feature type="transmembrane region" description="Helical" evidence="1">
    <location>
        <begin position="189"/>
        <end position="209"/>
    </location>
</feature>
<keyword evidence="1" id="KW-0812">Transmembrane</keyword>
<feature type="transmembrane region" description="Helical" evidence="1">
    <location>
        <begin position="127"/>
        <end position="146"/>
    </location>
</feature>
<keyword evidence="4" id="KW-1185">Reference proteome</keyword>
<protein>
    <recommendedName>
        <fullName evidence="2">Fatty acid desaturase domain-containing protein</fullName>
    </recommendedName>
</protein>
<dbReference type="InterPro" id="IPR005804">
    <property type="entry name" value="FA_desaturase_dom"/>
</dbReference>
<keyword evidence="1" id="KW-1133">Transmembrane helix</keyword>
<proteinExistence type="predicted"/>
<dbReference type="GO" id="GO:0008610">
    <property type="term" value="P:lipid biosynthetic process"/>
    <property type="evidence" value="ECO:0007669"/>
    <property type="project" value="UniProtKB-ARBA"/>
</dbReference>
<dbReference type="Proteomes" id="UP000175968">
    <property type="component" value="Chromosome"/>
</dbReference>
<reference evidence="3 4" key="1">
    <citation type="submission" date="2016-10" db="EMBL/GenBank/DDBJ databases">
        <title>Flavobacterium gilvum sp. nov., isolated from stream water.</title>
        <authorList>
            <person name="Shin S.-K."/>
            <person name="Cho Y.-J."/>
            <person name="Yi H."/>
        </authorList>
    </citation>
    <scope>NUCLEOTIDE SEQUENCE [LARGE SCALE GENOMIC DNA]</scope>
    <source>
        <strain evidence="3 4">EM1308</strain>
    </source>
</reference>
<dbReference type="PANTHER" id="PTHR19353">
    <property type="entry name" value="FATTY ACID DESATURASE 2"/>
    <property type="match status" value="1"/>
</dbReference>
<dbReference type="GO" id="GO:0016020">
    <property type="term" value="C:membrane"/>
    <property type="evidence" value="ECO:0007669"/>
    <property type="project" value="TreeGrafter"/>
</dbReference>
<dbReference type="GO" id="GO:0016717">
    <property type="term" value="F:oxidoreductase activity, acting on paired donors, with oxidation of a pair of donors resulting in the reduction of molecular oxygen to two molecules of water"/>
    <property type="evidence" value="ECO:0007669"/>
    <property type="project" value="TreeGrafter"/>
</dbReference>
<dbReference type="PANTHER" id="PTHR19353:SF19">
    <property type="entry name" value="DELTA(5) FATTY ACID DESATURASE C-RELATED"/>
    <property type="match status" value="1"/>
</dbReference>
<dbReference type="RefSeq" id="WP_035634000.1">
    <property type="nucleotide sequence ID" value="NZ_CP017479.1"/>
</dbReference>
<dbReference type="InterPro" id="IPR012171">
    <property type="entry name" value="Fatty_acid_desaturase"/>
</dbReference>
<organism evidence="3 4">
    <name type="scientific">Flavobacterium gilvum</name>
    <dbReference type="NCBI Taxonomy" id="1492737"/>
    <lineage>
        <taxon>Bacteria</taxon>
        <taxon>Pseudomonadati</taxon>
        <taxon>Bacteroidota</taxon>
        <taxon>Flavobacteriia</taxon>
        <taxon>Flavobacteriales</taxon>
        <taxon>Flavobacteriaceae</taxon>
        <taxon>Flavobacterium</taxon>
    </lineage>
</organism>
<name>A0AAC9N5V8_9FLAO</name>